<dbReference type="PANTHER" id="PTHR11319:SF35">
    <property type="entry name" value="OUTER MEMBRANE PROTEIN PMPC-RELATED"/>
    <property type="match status" value="1"/>
</dbReference>
<feature type="transmembrane region" description="Helical" evidence="2">
    <location>
        <begin position="1886"/>
        <end position="1908"/>
    </location>
</feature>
<keyword evidence="2" id="KW-0472">Membrane</keyword>
<dbReference type="PANTHER" id="PTHR11319">
    <property type="entry name" value="G PROTEIN-COUPLED RECEPTOR-RELATED"/>
    <property type="match status" value="1"/>
</dbReference>
<organism evidence="3 4">
    <name type="scientific">Cafeteria roenbergensis</name>
    <name type="common">Marine flagellate</name>
    <dbReference type="NCBI Taxonomy" id="33653"/>
    <lineage>
        <taxon>Eukaryota</taxon>
        <taxon>Sar</taxon>
        <taxon>Stramenopiles</taxon>
        <taxon>Bigyra</taxon>
        <taxon>Opalozoa</taxon>
        <taxon>Bicosoecida</taxon>
        <taxon>Cafeteriaceae</taxon>
        <taxon>Cafeteria</taxon>
    </lineage>
</organism>
<evidence type="ECO:0000313" key="3">
    <source>
        <dbReference type="EMBL" id="KAA0159060.1"/>
    </source>
</evidence>
<feature type="compositionally biased region" description="Basic and acidic residues" evidence="1">
    <location>
        <begin position="1675"/>
        <end position="1699"/>
    </location>
</feature>
<evidence type="ECO:0000256" key="1">
    <source>
        <dbReference type="SAM" id="MobiDB-lite"/>
    </source>
</evidence>
<proteinExistence type="predicted"/>
<feature type="transmembrane region" description="Helical" evidence="2">
    <location>
        <begin position="1053"/>
        <end position="1072"/>
    </location>
</feature>
<feature type="transmembrane region" description="Helical" evidence="2">
    <location>
        <begin position="1223"/>
        <end position="1247"/>
    </location>
</feature>
<feature type="transmembrane region" description="Helical" evidence="2">
    <location>
        <begin position="1860"/>
        <end position="1880"/>
    </location>
</feature>
<gene>
    <name evidence="3" type="ORF">FNF28_05997</name>
</gene>
<keyword evidence="2" id="KW-1133">Transmembrane helix</keyword>
<feature type="transmembrane region" description="Helical" evidence="2">
    <location>
        <begin position="1178"/>
        <end position="1196"/>
    </location>
</feature>
<feature type="transmembrane region" description="Helical" evidence="2">
    <location>
        <begin position="1804"/>
        <end position="1824"/>
    </location>
</feature>
<accession>A0A5A8D463</accession>
<comment type="caution">
    <text evidence="3">The sequence shown here is derived from an EMBL/GenBank/DDBJ whole genome shotgun (WGS) entry which is preliminary data.</text>
</comment>
<feature type="transmembrane region" description="Helical" evidence="2">
    <location>
        <begin position="1138"/>
        <end position="1157"/>
    </location>
</feature>
<evidence type="ECO:0000256" key="2">
    <source>
        <dbReference type="SAM" id="Phobius"/>
    </source>
</evidence>
<sequence length="2015" mass="208799">MERLRADPTITAAIALLPRSDCPALPQDALPVVCVGTVTDRSALGMASSTETLGAAAAALMTGLEVGRAALVVGDDLAGQSAAAAFASALSSSPVGGTEVAAWLEVAGTAAAPWSLVPYLSVARVNSSQPVGIAKAALPPGTTGAEAQSALLALQSLEAVLDAASATPLVSAVAMASGWEASAALMTEAHQRGLLAGKAWVDLLPAPSPLPVVAPANATVAAAVRQATRGRLSLRASPATSSAGVSRREAIRAAWASLPSWRSGLPPALNNTRQGLLEGWAAHGLASSSGTAAPDPDSLWQSSHDAAQAVLFALSRACAGGASSCAGGSGEVARAALLQAVVAASRLTGAGLVPAAVSALGGTPSPTLLGASSGMDVAVVNNDGTSEDPSSWREVARWRATGVLALAAPSSGQIVGGPVALAPRGMLVPAGGNGTAAFQGTPAALDGWFWPGAGTGPGSAPPLSVLLRVGLARRLSLNETDTAVASALAGMRNLSESLPRVLIHFTSDETQLQMSELRSGSDVVGDGEAGRIAQDANQLVAEAESLASRLFDVIVMAGDDDTTAAAAEQLATRHPRNTFLILRDGSSATADLPSNLVTVVFSDDQPSFVAGAVAASVALARAGRPVELPGETPNTGSTRRAVAGLDADGDGLPDSPGAGVRLASLHGPLSAATLRRVTSGFASGVRQLCPGCQLLDVPMLDARTSTSASTVQQGRTAAEELASRAEAPSVVLVSAMPEAVAAAAMEALARRGVMSVAPSLAALQAARSALLVSAPSRLPMLLGALQKTAAEVVQLVARQRSAANAAARSAAASSATMTVSVHGAAALDRQLLARAADARDSRRRTAEQTDGQVVTVGLLSGALSFALGQDLDSSSGSEFLATRVAARAAHAWARAGLLSGELQTEVFLASGAPFLQPTSCEIGEEFRQGAGGDPLLAQCFRCPQTTYSLTRGGVCQPCPEQGICEGGAHLAARYGHWIGEDLKTIYSCNAYSCCIEGNCSHPDNPALSAEDRALALATRCNNGRGGPICGSCPEGELLVSEANGCGECKHIQWIPVGLFLGGCAAFVLYMLLRNHDVRSASFSIAIDFLNTSLLVFSPARQFGFTISFGAATMELTAAPFSRDCVVPMTPLMRLMSPFVIPLALLLTLFLAWLFTVTAKGCCRLWGKRLEWGTWRSQLVLWVIITIAYSAFSRVGIEAITCRTVDGVDVVATAPDIVCSGVPYIIVASTTGAVAFLTLFGVPALVFYMNYSTLNALGVLNVGEVVFKAARVARVTTRAVQRLARRAIGARERVAARAAAAAAAGAPAAADAPAIQDKQPAERGTTSEVRAPSPTGATPSLPAGARRSSLAWEAEIAQMRAEALTMELDAASAPTRDLTASSRSQSGTKTAAPRGPADPMQRQRRRLSALGLAPDQRGWILDTESNGYFWLYGAAGKAPLGPFFVHPRFAAKPSPRSRGRAGAGDAPGTGKRVAWSLVPEHRVEAAIASAKKLGSAKGLAVVLEPKSGQLVALSFQRPPPTKQLRMLAKRAMGSVSEDGASTTGSLAWAERSPGKPGGPMASRSMSHSPRVASRTTGAGKDAAGGAFRADLRASGTSLVSSSSGVERGHGTTSAAGVKLARSATGPVAPTAGRRARGRRGSILNDPEKLRKAMALQFMVGRVSGAEAQLQDLVDEVHRDDSESEGHDSHEEDAGDEKQQRGDGTGAPQALSVDTKASARSLHSHDTNVRHARTATTRESSRLALARTRSSSPRPVRSPTGSPRPVPKRAVMPDDVEAVGLRLKLIPPAFRGSARLFIPFRVRYRATGYAILLLRRGLATLAFVLLSQQPAIKQAILFLYFIGWLLWQISNSPFQEDLDNKFASVSLAVVVATAGLELHFISQVVGPAWVTWIQLVLLAIPVCYIAAIVIGEILDLADERGWLPQRCHISDKDAFGAIDRYGVRIRICGEICSDCLCPPQRMASFKRQCGWLIGCLRVVTCAGRLCCCCRVCCYRLLAKDSPRPNVLKRGKTSAKPK</sequence>
<feature type="compositionally biased region" description="Polar residues" evidence="1">
    <location>
        <begin position="1377"/>
        <end position="1388"/>
    </location>
</feature>
<feature type="compositionally biased region" description="Low complexity" evidence="1">
    <location>
        <begin position="1740"/>
        <end position="1761"/>
    </location>
</feature>
<feature type="region of interest" description="Disordered" evidence="1">
    <location>
        <begin position="1597"/>
        <end position="1644"/>
    </location>
</feature>
<evidence type="ECO:0000313" key="4">
    <source>
        <dbReference type="Proteomes" id="UP000324907"/>
    </source>
</evidence>
<feature type="transmembrane region" description="Helical" evidence="2">
    <location>
        <begin position="1830"/>
        <end position="1848"/>
    </location>
</feature>
<dbReference type="Proteomes" id="UP000324907">
    <property type="component" value="Unassembled WGS sequence"/>
</dbReference>
<feature type="region of interest" description="Disordered" evidence="1">
    <location>
        <begin position="1450"/>
        <end position="1470"/>
    </location>
</feature>
<feature type="region of interest" description="Disordered" evidence="1">
    <location>
        <begin position="1308"/>
        <end position="1345"/>
    </location>
</feature>
<name>A0A5A8D463_CAFRO</name>
<dbReference type="Gene3D" id="3.40.50.2300">
    <property type="match status" value="1"/>
</dbReference>
<keyword evidence="2" id="KW-0812">Transmembrane</keyword>
<protein>
    <submittedName>
        <fullName evidence="3">Uncharacterized protein</fullName>
    </submittedName>
</protein>
<feature type="region of interest" description="Disordered" evidence="1">
    <location>
        <begin position="1532"/>
        <end position="1581"/>
    </location>
</feature>
<reference evidence="3 4" key="1">
    <citation type="submission" date="2019-07" db="EMBL/GenBank/DDBJ databases">
        <title>Genomes of Cafeteria roenbergensis.</title>
        <authorList>
            <person name="Fischer M.G."/>
            <person name="Hackl T."/>
            <person name="Roman M."/>
        </authorList>
    </citation>
    <scope>NUCLEOTIDE SEQUENCE [LARGE SCALE GENOMIC DNA]</scope>
    <source>
        <strain evidence="3 4">RCC970-E3</strain>
    </source>
</reference>
<feature type="region of interest" description="Disordered" evidence="1">
    <location>
        <begin position="1675"/>
        <end position="1768"/>
    </location>
</feature>
<feature type="region of interest" description="Disordered" evidence="1">
    <location>
        <begin position="1369"/>
        <end position="1402"/>
    </location>
</feature>
<dbReference type="EMBL" id="VLTL01000137">
    <property type="protein sequence ID" value="KAA0159060.1"/>
    <property type="molecule type" value="Genomic_DNA"/>
</dbReference>